<organism evidence="8 9">
    <name type="scientific">Cryptosporidium canis</name>
    <dbReference type="NCBI Taxonomy" id="195482"/>
    <lineage>
        <taxon>Eukaryota</taxon>
        <taxon>Sar</taxon>
        <taxon>Alveolata</taxon>
        <taxon>Apicomplexa</taxon>
        <taxon>Conoidasida</taxon>
        <taxon>Coccidia</taxon>
        <taxon>Eucoccidiorida</taxon>
        <taxon>Eimeriorina</taxon>
        <taxon>Cryptosporidiidae</taxon>
        <taxon>Cryptosporidium</taxon>
    </lineage>
</organism>
<keyword evidence="9" id="KW-1185">Reference proteome</keyword>
<evidence type="ECO:0000256" key="1">
    <source>
        <dbReference type="ARBA" id="ARBA00004123"/>
    </source>
</evidence>
<gene>
    <name evidence="8" type="ORF">OJ252_3130</name>
</gene>
<keyword evidence="3" id="KW-0805">Transcription regulation</keyword>
<keyword evidence="4" id="KW-0804">Transcription</keyword>
<accession>A0ABQ8P385</accession>
<feature type="compositionally biased region" description="Polar residues" evidence="6">
    <location>
        <begin position="316"/>
        <end position="343"/>
    </location>
</feature>
<dbReference type="InterPro" id="IPR006751">
    <property type="entry name" value="TAFII55_prot_cons_reg"/>
</dbReference>
<evidence type="ECO:0000256" key="6">
    <source>
        <dbReference type="SAM" id="MobiDB-lite"/>
    </source>
</evidence>
<evidence type="ECO:0000256" key="5">
    <source>
        <dbReference type="ARBA" id="ARBA00023242"/>
    </source>
</evidence>
<dbReference type="SMART" id="SM01370">
    <property type="entry name" value="TAFII55_N"/>
    <property type="match status" value="1"/>
</dbReference>
<comment type="similarity">
    <text evidence="2">Belongs to the TAF7 family.</text>
</comment>
<feature type="region of interest" description="Disordered" evidence="6">
    <location>
        <begin position="309"/>
        <end position="350"/>
    </location>
</feature>
<evidence type="ECO:0000256" key="4">
    <source>
        <dbReference type="ARBA" id="ARBA00023163"/>
    </source>
</evidence>
<dbReference type="EMBL" id="JAPCXB010000138">
    <property type="protein sequence ID" value="KAJ1606563.1"/>
    <property type="molecule type" value="Genomic_DNA"/>
</dbReference>
<protein>
    <submittedName>
        <fullName evidence="8">Transcription factor TAF7p/TAFII55</fullName>
    </submittedName>
</protein>
<proteinExistence type="inferred from homology"/>
<dbReference type="Pfam" id="PF04658">
    <property type="entry name" value="TAFII55_N"/>
    <property type="match status" value="1"/>
</dbReference>
<dbReference type="PANTHER" id="PTHR12228:SF0">
    <property type="entry name" value="TATA-BOX BINDING PROTEIN ASSOCIATED FACTOR 7"/>
    <property type="match status" value="1"/>
</dbReference>
<evidence type="ECO:0000256" key="2">
    <source>
        <dbReference type="ARBA" id="ARBA00009368"/>
    </source>
</evidence>
<evidence type="ECO:0000313" key="8">
    <source>
        <dbReference type="EMBL" id="KAJ1606563.1"/>
    </source>
</evidence>
<keyword evidence="5" id="KW-0539">Nucleus</keyword>
<comment type="caution">
    <text evidence="8">The sequence shown here is derived from an EMBL/GenBank/DDBJ whole genome shotgun (WGS) entry which is preliminary data.</text>
</comment>
<comment type="subcellular location">
    <subcellularLocation>
        <location evidence="1">Nucleus</location>
    </subcellularLocation>
</comment>
<evidence type="ECO:0000256" key="3">
    <source>
        <dbReference type="ARBA" id="ARBA00023015"/>
    </source>
</evidence>
<reference evidence="8" key="1">
    <citation type="submission" date="2022-10" db="EMBL/GenBank/DDBJ databases">
        <title>Adaptive evolution leads to modifications in subtelomeric GC content in a zoonotic Cryptosporidium species.</title>
        <authorList>
            <person name="Li J."/>
            <person name="Feng Y."/>
            <person name="Xiao L."/>
        </authorList>
    </citation>
    <scope>NUCLEOTIDE SEQUENCE</scope>
    <source>
        <strain evidence="8">25894</strain>
    </source>
</reference>
<feature type="domain" description="TAFII55 protein conserved region" evidence="7">
    <location>
        <begin position="37"/>
        <end position="219"/>
    </location>
</feature>
<name>A0ABQ8P385_9CRYT</name>
<evidence type="ECO:0000313" key="9">
    <source>
        <dbReference type="Proteomes" id="UP001071777"/>
    </source>
</evidence>
<dbReference type="Proteomes" id="UP001071777">
    <property type="component" value="Unassembled WGS sequence"/>
</dbReference>
<dbReference type="PANTHER" id="PTHR12228">
    <property type="entry name" value="TRANSCRIPTION INITIATION FACTOR TFIID 55 KD SUBUNIT-RELATED"/>
    <property type="match status" value="1"/>
</dbReference>
<evidence type="ECO:0000259" key="7">
    <source>
        <dbReference type="SMART" id="SM01370"/>
    </source>
</evidence>
<dbReference type="InterPro" id="IPR037817">
    <property type="entry name" value="TAF7"/>
</dbReference>
<dbReference type="CDD" id="cd08047">
    <property type="entry name" value="TAF7"/>
    <property type="match status" value="1"/>
</dbReference>
<sequence length="371" mass="42144">MVISKGDRQLQFSPQRYLRRGVFSSVDLSSSIYSALPESVCVVKFPDRVSKEANSMMSRGESFPFGLQPTPFEDFRIFDIHLMGEDYVGVLVDLPCNIEVYKSLDCESMFKSNNLSQMLYIYDAVSLPRWFVQSSGVDTSCVYKGPMRSNMMYTDPTFASFIGYLRESLHWEWPAGLLPATRGIRSRKYRNTELFDIGEVIEAEQELLDRVSMQNQDMVTIEVVSTKEMDDQIHLFKNEQKNSPFPIPSVFDKKKKKATCMGVIGKDDDLRSMISRFKRDDTQKKGTKTNILEFEDIQSDISDVIFRESSDDEGNQRNNPETGHVNNTVHGESTISKTNIGQTSSSSSSKIVAEDFVLNDGWDSHDTSSDD</sequence>